<evidence type="ECO:0000256" key="2">
    <source>
        <dbReference type="ARBA" id="ARBA00022598"/>
    </source>
</evidence>
<evidence type="ECO:0000256" key="6">
    <source>
        <dbReference type="NCBIfam" id="TIGR03399"/>
    </source>
</evidence>
<protein>
    <recommendedName>
        <fullName evidence="5 6">RNA 3'-terminal phosphate cyclase</fullName>
        <shortName evidence="5">RNA cyclase</shortName>
        <shortName evidence="5">RNA-3'-phosphate cyclase</shortName>
        <ecNumber evidence="5 6">6.5.1.4</ecNumber>
    </recommendedName>
</protein>
<dbReference type="InterPro" id="IPR023797">
    <property type="entry name" value="RNA3'_phos_cyclase_dom"/>
</dbReference>
<dbReference type="InterPro" id="IPR037136">
    <property type="entry name" value="RNA3'_phos_cyclase_dom_sf"/>
</dbReference>
<dbReference type="PANTHER" id="PTHR11096:SF0">
    <property type="entry name" value="RNA 3'-TERMINAL PHOSPHATE CYCLASE"/>
    <property type="match status" value="1"/>
</dbReference>
<evidence type="ECO:0000313" key="9">
    <source>
        <dbReference type="EMBL" id="QOV87567.1"/>
    </source>
</evidence>
<dbReference type="GO" id="GO:0005737">
    <property type="term" value="C:cytoplasm"/>
    <property type="evidence" value="ECO:0007669"/>
    <property type="project" value="UniProtKB-SubCell"/>
</dbReference>
<dbReference type="InterPro" id="IPR000228">
    <property type="entry name" value="RNA3'_term_phos_cyc"/>
</dbReference>
<dbReference type="SUPFAM" id="SSF52913">
    <property type="entry name" value="RNA 3'-terminal phosphate cyclase, RPTC, insert domain"/>
    <property type="match status" value="1"/>
</dbReference>
<dbReference type="Proteomes" id="UP000593765">
    <property type="component" value="Chromosome"/>
</dbReference>
<dbReference type="RefSeq" id="WP_206290474.1">
    <property type="nucleotide sequence ID" value="NZ_CP063458.1"/>
</dbReference>
<keyword evidence="3 5" id="KW-0547">Nucleotide-binding</keyword>
<sequence>MITIDGSQGEGGGQVLRTSLGLSMLTGTPFRITRIRANRDKPGLMRQHLTCVLAAAQVCSAEVVGAAVGSSELTFKPGTVRPGDYTFSVGTAGSTTLVLQAVLPALLRAASPSTITLEGGTHNIFAPPVDFLEKSFLAVVNRMGPSVAVTLDRYGFYPAGGGRWTAAITPSAKLDAIEITKRLEITHRRAVALVAGLPGEIGMRELETLRRGFSWEPDCFQIRQLPGDCGPGNVVMIEIGDGQVTEVFTAFGERGVRAEAVAERCIKQARAYLAAGAPVGEHLADQLLIPLAMAGGGSFVTGRPTEHTRTNIDIVQKFLPVTITMRELEGDQWGVEIAGI</sequence>
<dbReference type="InterPro" id="IPR013791">
    <property type="entry name" value="RNA3'-term_phos_cycl_insert"/>
</dbReference>
<dbReference type="EMBL" id="CP063458">
    <property type="protein sequence ID" value="QOV87567.1"/>
    <property type="molecule type" value="Genomic_DNA"/>
</dbReference>
<dbReference type="InterPro" id="IPR036553">
    <property type="entry name" value="RPTC_insert"/>
</dbReference>
<dbReference type="Gene3D" id="3.30.360.20">
    <property type="entry name" value="RNA 3'-terminal phosphate cyclase, insert domain"/>
    <property type="match status" value="1"/>
</dbReference>
<dbReference type="PANTHER" id="PTHR11096">
    <property type="entry name" value="RNA 3' TERMINAL PHOSPHATE CYCLASE"/>
    <property type="match status" value="1"/>
</dbReference>
<dbReference type="GO" id="GO:0006396">
    <property type="term" value="P:RNA processing"/>
    <property type="evidence" value="ECO:0007669"/>
    <property type="project" value="UniProtKB-UniRule"/>
</dbReference>
<accession>A0A7M2WPX2</accession>
<dbReference type="GO" id="GO:0003963">
    <property type="term" value="F:RNA-3'-phosphate cyclase activity"/>
    <property type="evidence" value="ECO:0007669"/>
    <property type="project" value="UniProtKB-UniRule"/>
</dbReference>
<name>A0A7M2WPX2_9BACT</name>
<dbReference type="Gene3D" id="3.65.10.20">
    <property type="entry name" value="RNA 3'-terminal phosphate cyclase domain"/>
    <property type="match status" value="1"/>
</dbReference>
<feature type="domain" description="RNA 3'-terminal phosphate cyclase" evidence="7">
    <location>
        <begin position="9"/>
        <end position="324"/>
    </location>
</feature>
<dbReference type="GO" id="GO:0005524">
    <property type="term" value="F:ATP binding"/>
    <property type="evidence" value="ECO:0007669"/>
    <property type="project" value="UniProtKB-KW"/>
</dbReference>
<evidence type="ECO:0000256" key="4">
    <source>
        <dbReference type="ARBA" id="ARBA00024481"/>
    </source>
</evidence>
<gene>
    <name evidence="5" type="primary">rtcA</name>
    <name evidence="9" type="ORF">IPV69_14855</name>
</gene>
<feature type="binding site" evidence="5">
    <location>
        <begin position="282"/>
        <end position="286"/>
    </location>
    <ligand>
        <name>ATP</name>
        <dbReference type="ChEBI" id="CHEBI:30616"/>
    </ligand>
</feature>
<comment type="function">
    <text evidence="5">Catalyzes the conversion of 3'-phosphate to a 2',3'-cyclic phosphodiester at the end of RNA. The mechanism of action of the enzyme occurs in 3 steps: (A) adenylation of the enzyme by ATP; (B) transfer of adenylate to an RNA-N3'P to produce RNA-N3'PP5'A; (C) and attack of the adjacent 2'-hydroxyl on the 3'-phosphorus in the diester linkage to produce the cyclic end product. The biological role of this enzyme is unknown but it is likely to function in some aspects of cellular RNA processing.</text>
</comment>
<dbReference type="InterPro" id="IPR013792">
    <property type="entry name" value="RNA3'P_cycl/enolpyr_Trfase_a/b"/>
</dbReference>
<dbReference type="InterPro" id="IPR017770">
    <property type="entry name" value="RNA3'_term_phos_cyc_type_1"/>
</dbReference>
<keyword evidence="5" id="KW-0963">Cytoplasm</keyword>
<dbReference type="KEGG" id="hbs:IPV69_14855"/>
<keyword evidence="10" id="KW-1185">Reference proteome</keyword>
<feature type="domain" description="RNA 3'-terminal phosphate cyclase insert" evidence="8">
    <location>
        <begin position="184"/>
        <end position="273"/>
    </location>
</feature>
<dbReference type="NCBIfam" id="NF003246">
    <property type="entry name" value="PRK04204.1-2"/>
    <property type="match status" value="1"/>
</dbReference>
<dbReference type="NCBIfam" id="TIGR03399">
    <property type="entry name" value="RNA_3prim_cycl"/>
    <property type="match status" value="1"/>
</dbReference>
<evidence type="ECO:0000259" key="8">
    <source>
        <dbReference type="Pfam" id="PF05189"/>
    </source>
</evidence>
<dbReference type="CDD" id="cd00874">
    <property type="entry name" value="RNA_Cyclase_Class_II"/>
    <property type="match status" value="1"/>
</dbReference>
<reference evidence="9 10" key="1">
    <citation type="submission" date="2020-10" db="EMBL/GenBank/DDBJ databases">
        <title>Wide distribution of Phycisphaera-like planctomycetes from WD2101 soil group in peatlands and genome analysis of the first cultivated representative.</title>
        <authorList>
            <person name="Dedysh S.N."/>
            <person name="Beletsky A.V."/>
            <person name="Ivanova A."/>
            <person name="Kulichevskaya I.S."/>
            <person name="Suzina N.E."/>
            <person name="Philippov D.A."/>
            <person name="Rakitin A.L."/>
            <person name="Mardanov A.V."/>
            <person name="Ravin N.V."/>
        </authorList>
    </citation>
    <scope>NUCLEOTIDE SEQUENCE [LARGE SCALE GENOMIC DNA]</scope>
    <source>
        <strain evidence="9 10">M1803</strain>
    </source>
</reference>
<proteinExistence type="inferred from homology"/>
<feature type="binding site" evidence="5">
    <location>
        <position position="100"/>
    </location>
    <ligand>
        <name>ATP</name>
        <dbReference type="ChEBI" id="CHEBI:30616"/>
    </ligand>
</feature>
<keyword evidence="2 5" id="KW-0436">Ligase</keyword>
<organism evidence="9 10">
    <name type="scientific">Humisphaera borealis</name>
    <dbReference type="NCBI Taxonomy" id="2807512"/>
    <lineage>
        <taxon>Bacteria</taxon>
        <taxon>Pseudomonadati</taxon>
        <taxon>Planctomycetota</taxon>
        <taxon>Phycisphaerae</taxon>
        <taxon>Tepidisphaerales</taxon>
        <taxon>Tepidisphaeraceae</taxon>
        <taxon>Humisphaera</taxon>
    </lineage>
</organism>
<dbReference type="Pfam" id="PF05189">
    <property type="entry name" value="RTC_insert"/>
    <property type="match status" value="1"/>
</dbReference>
<evidence type="ECO:0000313" key="10">
    <source>
        <dbReference type="Proteomes" id="UP000593765"/>
    </source>
</evidence>
<dbReference type="Pfam" id="PF01137">
    <property type="entry name" value="RTC"/>
    <property type="match status" value="1"/>
</dbReference>
<dbReference type="EC" id="6.5.1.4" evidence="5 6"/>
<comment type="similarity">
    <text evidence="1 5">Belongs to the RNA 3'-terminal cyclase family. Type 1 subfamily.</text>
</comment>
<comment type="catalytic activity">
    <reaction evidence="4 5">
        <text>a 3'-end 3'-phospho-ribonucleotide-RNA + ATP = a 3'-end 2',3'-cyclophospho-ribonucleotide-RNA + AMP + diphosphate</text>
        <dbReference type="Rhea" id="RHEA:23976"/>
        <dbReference type="Rhea" id="RHEA-COMP:10463"/>
        <dbReference type="Rhea" id="RHEA-COMP:10464"/>
        <dbReference type="ChEBI" id="CHEBI:30616"/>
        <dbReference type="ChEBI" id="CHEBI:33019"/>
        <dbReference type="ChEBI" id="CHEBI:83062"/>
        <dbReference type="ChEBI" id="CHEBI:83064"/>
        <dbReference type="ChEBI" id="CHEBI:456215"/>
        <dbReference type="EC" id="6.5.1.4"/>
    </reaction>
</comment>
<dbReference type="SUPFAM" id="SSF55205">
    <property type="entry name" value="EPT/RTPC-like"/>
    <property type="match status" value="2"/>
</dbReference>
<evidence type="ECO:0000259" key="7">
    <source>
        <dbReference type="Pfam" id="PF01137"/>
    </source>
</evidence>
<dbReference type="AlphaFoldDB" id="A0A7M2WPX2"/>
<evidence type="ECO:0000256" key="5">
    <source>
        <dbReference type="HAMAP-Rule" id="MF_00200"/>
    </source>
</evidence>
<evidence type="ECO:0000256" key="1">
    <source>
        <dbReference type="ARBA" id="ARBA00009206"/>
    </source>
</evidence>
<comment type="subcellular location">
    <subcellularLocation>
        <location evidence="5">Cytoplasm</location>
    </subcellularLocation>
</comment>
<dbReference type="NCBIfam" id="NF003247">
    <property type="entry name" value="PRK04204.1-3"/>
    <property type="match status" value="1"/>
</dbReference>
<dbReference type="PIRSF" id="PIRSF005378">
    <property type="entry name" value="RNA3'_term_phos_cycl_euk"/>
    <property type="match status" value="1"/>
</dbReference>
<feature type="active site" description="Tele-AMP-histidine intermediate" evidence="5">
    <location>
        <position position="307"/>
    </location>
</feature>
<keyword evidence="5" id="KW-0067">ATP-binding</keyword>
<evidence type="ECO:0000256" key="3">
    <source>
        <dbReference type="ARBA" id="ARBA00022741"/>
    </source>
</evidence>
<dbReference type="HAMAP" id="MF_00200">
    <property type="entry name" value="RTC"/>
    <property type="match status" value="1"/>
</dbReference>